<protein>
    <submittedName>
        <fullName evidence="4">DNA/RNA non-specific endonuclease</fullName>
    </submittedName>
</protein>
<feature type="region of interest" description="Disordered" evidence="1">
    <location>
        <begin position="31"/>
        <end position="126"/>
    </location>
</feature>
<keyword evidence="4" id="KW-0540">Nuclease</keyword>
<dbReference type="InterPro" id="IPR044929">
    <property type="entry name" value="DNA/RNA_non-sp_Endonuclease_sf"/>
</dbReference>
<feature type="signal peptide" evidence="2">
    <location>
        <begin position="1"/>
        <end position="31"/>
    </location>
</feature>
<dbReference type="Gene3D" id="3.40.570.10">
    <property type="entry name" value="Extracellular Endonuclease, subunit A"/>
    <property type="match status" value="1"/>
</dbReference>
<reference evidence="4 5" key="1">
    <citation type="submission" date="2024-10" db="EMBL/GenBank/DDBJ databases">
        <authorList>
            <person name="Wannawong T."/>
            <person name="Kuncharoen N."/>
            <person name="Mhuantong W."/>
        </authorList>
    </citation>
    <scope>NUCLEOTIDE SEQUENCE [LARGE SCALE GENOMIC DNA]</scope>
    <source>
        <strain evidence="4 5">CALK1-4</strain>
    </source>
</reference>
<evidence type="ECO:0000313" key="4">
    <source>
        <dbReference type="EMBL" id="MFI0575031.1"/>
    </source>
</evidence>
<keyword evidence="2" id="KW-0732">Signal</keyword>
<feature type="chain" id="PRO_5045498994" evidence="2">
    <location>
        <begin position="32"/>
        <end position="660"/>
    </location>
</feature>
<accession>A0ABW7S447</accession>
<evidence type="ECO:0000256" key="2">
    <source>
        <dbReference type="SAM" id="SignalP"/>
    </source>
</evidence>
<dbReference type="GO" id="GO:0004519">
    <property type="term" value="F:endonuclease activity"/>
    <property type="evidence" value="ECO:0007669"/>
    <property type="project" value="UniProtKB-KW"/>
</dbReference>
<proteinExistence type="predicted"/>
<evidence type="ECO:0000259" key="3">
    <source>
        <dbReference type="Pfam" id="PF13930"/>
    </source>
</evidence>
<gene>
    <name evidence="4" type="ORF">ACH3YB_25725</name>
</gene>
<dbReference type="Proteomes" id="UP001610810">
    <property type="component" value="Unassembled WGS sequence"/>
</dbReference>
<dbReference type="Pfam" id="PF13930">
    <property type="entry name" value="Endonuclea_NS_2"/>
    <property type="match status" value="1"/>
</dbReference>
<sequence length="660" mass="68894">MRPSSRIPRSRRVLVSLLAVLALGATTTAMAPAQDTPTAREHSGRQADRIDVADLTDAPAPTRSRPAPLSSAQECTPTRAGSRERRAGAVEACVTMSAAPAKQPDRQSRTATRSIAQTAADDDNSASCAVTVPGQWTYSRFGYCVSGITVLYVLKDGNGKEIGTGTLNVATSALLPADIANPKWNEYVTVTMTGATGAVTSLTAKLRSACSAGCKASKTAPWYGGELVKGESVNGFVTYTSSPAAGAKLRFTTSYQLFVTSPGAQITDPNASWSNPEEIRCDDDVRDASGTTPARGCVVPSVMPVVKLNAASSAGSAAAGYLWAQENLADGWGRTKPLTRAKDGIADRTSRTCGSGGSEPFQARTDLVADDSCGEFPFAATHEGGTDGARCAEVVPNWSSGGWDVYPMNGDDGSRPCARVHASAASVQAADTQLFEGFASQRVVEADEFKVEITGSTAEPQAACLRSAPTGALPSSDGWIRNTTQAVPHRNKTTSPPDPAGTRASTAQACISKNVVEGSPAEGDITGWQDAQEFARTHSPGTQLARCHLIANILGGKGGLRDGGQDNLVPCWQVGMNTGTPSMRTYEFAAQTAVANAAFGPNDAIYYQVVPDYVDSTSTIPQGVTMSATVERADGTSQPLFPEVHITNTQRNTGLLNLGN</sequence>
<keyword evidence="4" id="KW-0255">Endonuclease</keyword>
<evidence type="ECO:0000256" key="1">
    <source>
        <dbReference type="SAM" id="MobiDB-lite"/>
    </source>
</evidence>
<feature type="compositionally biased region" description="Basic and acidic residues" evidence="1">
    <location>
        <begin position="38"/>
        <end position="52"/>
    </location>
</feature>
<dbReference type="EMBL" id="JBIQWK010000008">
    <property type="protein sequence ID" value="MFI0575031.1"/>
    <property type="molecule type" value="Genomic_DNA"/>
</dbReference>
<keyword evidence="4" id="KW-0378">Hydrolase</keyword>
<dbReference type="RefSeq" id="WP_247699090.1">
    <property type="nucleotide sequence ID" value="NZ_JBEPAR010000008.1"/>
</dbReference>
<dbReference type="InterPro" id="IPR044927">
    <property type="entry name" value="Endonuclea_NS_2"/>
</dbReference>
<comment type="caution">
    <text evidence="4">The sequence shown here is derived from an EMBL/GenBank/DDBJ whole genome shotgun (WGS) entry which is preliminary data.</text>
</comment>
<evidence type="ECO:0000313" key="5">
    <source>
        <dbReference type="Proteomes" id="UP001610810"/>
    </source>
</evidence>
<keyword evidence="5" id="KW-1185">Reference proteome</keyword>
<feature type="domain" description="Type VII secretion system protein EssD-like" evidence="3">
    <location>
        <begin position="528"/>
        <end position="629"/>
    </location>
</feature>
<organism evidence="4 5">
    <name type="scientific">Streptomyces tendae</name>
    <dbReference type="NCBI Taxonomy" id="1932"/>
    <lineage>
        <taxon>Bacteria</taxon>
        <taxon>Bacillati</taxon>
        <taxon>Actinomycetota</taxon>
        <taxon>Actinomycetes</taxon>
        <taxon>Kitasatosporales</taxon>
        <taxon>Streptomycetaceae</taxon>
        <taxon>Streptomyces</taxon>
    </lineage>
</organism>
<name>A0ABW7S447_STRTE</name>